<evidence type="ECO:0000313" key="3">
    <source>
        <dbReference type="Proteomes" id="UP001172101"/>
    </source>
</evidence>
<evidence type="ECO:0000256" key="1">
    <source>
        <dbReference type="SAM" id="SignalP"/>
    </source>
</evidence>
<accession>A0AA40ABV8</accession>
<organism evidence="2 3">
    <name type="scientific">Lasiosphaeria miniovina</name>
    <dbReference type="NCBI Taxonomy" id="1954250"/>
    <lineage>
        <taxon>Eukaryota</taxon>
        <taxon>Fungi</taxon>
        <taxon>Dikarya</taxon>
        <taxon>Ascomycota</taxon>
        <taxon>Pezizomycotina</taxon>
        <taxon>Sordariomycetes</taxon>
        <taxon>Sordariomycetidae</taxon>
        <taxon>Sordariales</taxon>
        <taxon>Lasiosphaeriaceae</taxon>
        <taxon>Lasiosphaeria</taxon>
    </lineage>
</organism>
<dbReference type="AlphaFoldDB" id="A0AA40ABV8"/>
<dbReference type="InterPro" id="IPR006771">
    <property type="entry name" value="CetA-like"/>
</dbReference>
<dbReference type="RefSeq" id="XP_060294290.1">
    <property type="nucleotide sequence ID" value="XM_060445631.1"/>
</dbReference>
<dbReference type="SUPFAM" id="SSF49870">
    <property type="entry name" value="Osmotin, thaumatin-like protein"/>
    <property type="match status" value="1"/>
</dbReference>
<feature type="chain" id="PRO_5041440675" evidence="1">
    <location>
        <begin position="20"/>
        <end position="205"/>
    </location>
</feature>
<reference evidence="2" key="1">
    <citation type="submission" date="2023-06" db="EMBL/GenBank/DDBJ databases">
        <title>Genome-scale phylogeny and comparative genomics of the fungal order Sordariales.</title>
        <authorList>
            <consortium name="Lawrence Berkeley National Laboratory"/>
            <person name="Hensen N."/>
            <person name="Bonometti L."/>
            <person name="Westerberg I."/>
            <person name="Brannstrom I.O."/>
            <person name="Guillou S."/>
            <person name="Cros-Aarteil S."/>
            <person name="Calhoun S."/>
            <person name="Haridas S."/>
            <person name="Kuo A."/>
            <person name="Mondo S."/>
            <person name="Pangilinan J."/>
            <person name="Riley R."/>
            <person name="LaButti K."/>
            <person name="Andreopoulos B."/>
            <person name="Lipzen A."/>
            <person name="Chen C."/>
            <person name="Yanf M."/>
            <person name="Daum C."/>
            <person name="Ng V."/>
            <person name="Clum A."/>
            <person name="Steindorff A."/>
            <person name="Ohm R."/>
            <person name="Martin F."/>
            <person name="Silar P."/>
            <person name="Natvig D."/>
            <person name="Lalanne C."/>
            <person name="Gautier V."/>
            <person name="Ament-velasquez S.L."/>
            <person name="Kruys A."/>
            <person name="Hutchinson M.I."/>
            <person name="Powell A.J."/>
            <person name="Barry K."/>
            <person name="Miller A.N."/>
            <person name="Grigoriev I.V."/>
            <person name="Debuchy R."/>
            <person name="Gladieux P."/>
            <person name="Thoren M.H."/>
            <person name="Johannesson H."/>
        </authorList>
    </citation>
    <scope>NUCLEOTIDE SEQUENCE</scope>
    <source>
        <strain evidence="2">SMH2392-1A</strain>
    </source>
</reference>
<dbReference type="Proteomes" id="UP001172101">
    <property type="component" value="Unassembled WGS sequence"/>
</dbReference>
<comment type="caution">
    <text evidence="2">The sequence shown here is derived from an EMBL/GenBank/DDBJ whole genome shotgun (WGS) entry which is preliminary data.</text>
</comment>
<proteinExistence type="predicted"/>
<protein>
    <submittedName>
        <fullName evidence="2">Uncharacterized protein</fullName>
    </submittedName>
</protein>
<gene>
    <name evidence="2" type="ORF">B0T26DRAFT_753139</name>
</gene>
<dbReference type="PANTHER" id="PTHR36195">
    <property type="entry name" value="DOMAIN PROTEIN, PUTATIVE (AFU_ORTHOLOGUE AFUA_5G01990)-RELATED-RELATED"/>
    <property type="match status" value="1"/>
</dbReference>
<dbReference type="EMBL" id="JAUIRO010000005">
    <property type="protein sequence ID" value="KAK0712967.1"/>
    <property type="molecule type" value="Genomic_DNA"/>
</dbReference>
<keyword evidence="1" id="KW-0732">Signal</keyword>
<keyword evidence="3" id="KW-1185">Reference proteome</keyword>
<feature type="signal peptide" evidence="1">
    <location>
        <begin position="1"/>
        <end position="19"/>
    </location>
</feature>
<dbReference type="Pfam" id="PF04681">
    <property type="entry name" value="Bys1"/>
    <property type="match status" value="1"/>
</dbReference>
<sequence>MYAATTVLALAALASTVSATLNINNWCNVPVYVYQSNCGSCDKGSNGACNQSPYVIGAGNGGSILRLDWIRNNCGTSVKISKNDPGFNSGILQFEYTYASGDGLYWDVSNIDGAGAGRAGTPFYHDNVKATPTDAGAGQGTCQKIRCPANQLCVDAYNHPDDVRTRWCPLNTGDMWLDLCEPTEFFNNKRELPALEARRAIAFTA</sequence>
<dbReference type="InterPro" id="IPR037176">
    <property type="entry name" value="Osmotin/thaumatin-like_sf"/>
</dbReference>
<evidence type="ECO:0000313" key="2">
    <source>
        <dbReference type="EMBL" id="KAK0712967.1"/>
    </source>
</evidence>
<name>A0AA40ABV8_9PEZI</name>
<dbReference type="GeneID" id="85328901"/>
<dbReference type="PANTHER" id="PTHR36195:SF6">
    <property type="entry name" value="SECRETED THAUMATIN-LIKE PROTEIN CALA"/>
    <property type="match status" value="1"/>
</dbReference>